<organism evidence="2 3">
    <name type="scientific">Cinchona calisaya</name>
    <dbReference type="NCBI Taxonomy" id="153742"/>
    <lineage>
        <taxon>Eukaryota</taxon>
        <taxon>Viridiplantae</taxon>
        <taxon>Streptophyta</taxon>
        <taxon>Embryophyta</taxon>
        <taxon>Tracheophyta</taxon>
        <taxon>Spermatophyta</taxon>
        <taxon>Magnoliopsida</taxon>
        <taxon>eudicotyledons</taxon>
        <taxon>Gunneridae</taxon>
        <taxon>Pentapetalae</taxon>
        <taxon>asterids</taxon>
        <taxon>lamiids</taxon>
        <taxon>Gentianales</taxon>
        <taxon>Rubiaceae</taxon>
        <taxon>Cinchonoideae</taxon>
        <taxon>Cinchoneae</taxon>
        <taxon>Cinchona</taxon>
    </lineage>
</organism>
<feature type="compositionally biased region" description="Basic and acidic residues" evidence="1">
    <location>
        <begin position="1"/>
        <end position="28"/>
    </location>
</feature>
<sequence>MMGKTLAEKPKQQSKDEIDKGKKTDVNKAKKVKQISQKKLVQTTKDNGQSSNNTSNIVQLKTNLDAQAVNVEEQAIGDGASNWDALLGSPQHGRNSVVTDHPRSTSKPQKFKFNSPLNTQVVEILQDIVETSSKADTSNSKGKSATIEEEVTNLNLHKGKALLIEDKAIGTITNKDIHSMHIDSLDITEGQESKSKDELDLVMENLRRSYCLISWSLIVRTLIAKNHSRYKNGRWLVGYWLRSFNKWKNCHLNMTSK</sequence>
<evidence type="ECO:0000256" key="1">
    <source>
        <dbReference type="SAM" id="MobiDB-lite"/>
    </source>
</evidence>
<comment type="caution">
    <text evidence="2">The sequence shown here is derived from an EMBL/GenBank/DDBJ whole genome shotgun (WGS) entry which is preliminary data.</text>
</comment>
<feature type="region of interest" description="Disordered" evidence="1">
    <location>
        <begin position="82"/>
        <end position="112"/>
    </location>
</feature>
<dbReference type="Proteomes" id="UP001630127">
    <property type="component" value="Unassembled WGS sequence"/>
</dbReference>
<evidence type="ECO:0000313" key="2">
    <source>
        <dbReference type="EMBL" id="KAL3522756.1"/>
    </source>
</evidence>
<evidence type="ECO:0000313" key="3">
    <source>
        <dbReference type="Proteomes" id="UP001630127"/>
    </source>
</evidence>
<protein>
    <submittedName>
        <fullName evidence="2">Uncharacterized protein</fullName>
    </submittedName>
</protein>
<feature type="region of interest" description="Disordered" evidence="1">
    <location>
        <begin position="1"/>
        <end position="57"/>
    </location>
</feature>
<proteinExistence type="predicted"/>
<dbReference type="AlphaFoldDB" id="A0ABD2ZTL5"/>
<gene>
    <name evidence="2" type="ORF">ACH5RR_015590</name>
</gene>
<dbReference type="EMBL" id="JBJUIK010000007">
    <property type="protein sequence ID" value="KAL3522756.1"/>
    <property type="molecule type" value="Genomic_DNA"/>
</dbReference>
<feature type="compositionally biased region" description="Polar residues" evidence="1">
    <location>
        <begin position="43"/>
        <end position="57"/>
    </location>
</feature>
<accession>A0ABD2ZTL5</accession>
<reference evidence="2 3" key="1">
    <citation type="submission" date="2024-11" db="EMBL/GenBank/DDBJ databases">
        <title>A near-complete genome assembly of Cinchona calisaya.</title>
        <authorList>
            <person name="Lian D.C."/>
            <person name="Zhao X.W."/>
            <person name="Wei L."/>
        </authorList>
    </citation>
    <scope>NUCLEOTIDE SEQUENCE [LARGE SCALE GENOMIC DNA]</scope>
    <source>
        <tissue evidence="2">Nenye</tissue>
    </source>
</reference>
<keyword evidence="3" id="KW-1185">Reference proteome</keyword>
<name>A0ABD2ZTL5_9GENT</name>